<dbReference type="OrthoDB" id="313310at2157"/>
<evidence type="ECO:0000256" key="5">
    <source>
        <dbReference type="SAM" id="Phobius"/>
    </source>
</evidence>
<comment type="caution">
    <text evidence="7">The sequence shown here is derived from an EMBL/GenBank/DDBJ whole genome shotgun (WGS) entry which is preliminary data.</text>
</comment>
<evidence type="ECO:0000256" key="4">
    <source>
        <dbReference type="ARBA" id="ARBA00023136"/>
    </source>
</evidence>
<keyword evidence="3 5" id="KW-1133">Transmembrane helix</keyword>
<dbReference type="AlphaFoldDB" id="A0A151AGG5"/>
<keyword evidence="4 5" id="KW-0472">Membrane</keyword>
<comment type="subcellular location">
    <subcellularLocation>
        <location evidence="1">Membrane</location>
        <topology evidence="1">Multi-pass membrane protein</topology>
    </subcellularLocation>
</comment>
<feature type="transmembrane region" description="Helical" evidence="5">
    <location>
        <begin position="44"/>
        <end position="64"/>
    </location>
</feature>
<dbReference type="InterPro" id="IPR006977">
    <property type="entry name" value="Yip1_dom"/>
</dbReference>
<proteinExistence type="predicted"/>
<feature type="transmembrane region" description="Helical" evidence="5">
    <location>
        <begin position="131"/>
        <end position="160"/>
    </location>
</feature>
<dbReference type="Pfam" id="PF04893">
    <property type="entry name" value="Yip1"/>
    <property type="match status" value="1"/>
</dbReference>
<keyword evidence="8" id="KW-1185">Reference proteome</keyword>
<gene>
    <name evidence="7" type="ORF">HAPAU_17740</name>
</gene>
<dbReference type="Proteomes" id="UP000075321">
    <property type="component" value="Unassembled WGS sequence"/>
</dbReference>
<protein>
    <submittedName>
        <fullName evidence="7">Yip1 domain protein</fullName>
    </submittedName>
</protein>
<sequence length="203" mass="21101">MTQWVENPTGGRERGPRGIARAWVEVLLRPRRFYRVGIAPGDQAPGLVFAVCVVTAASLLRLALAGETVVGSPYPTLGNQRLLSVALVFSVIAALVAPLVLHLTAALQTFLLLPFAPDRAGVSETVQVIGYATAPCVLVGVPIPAVQALATGYGAVLFVIGIHEIHSVSLPWATALCALPAAAVFGVGFGGFEAIEALLSTVR</sequence>
<evidence type="ECO:0000256" key="1">
    <source>
        <dbReference type="ARBA" id="ARBA00004141"/>
    </source>
</evidence>
<feature type="domain" description="Yip1" evidence="6">
    <location>
        <begin position="25"/>
        <end position="190"/>
    </location>
</feature>
<evidence type="ECO:0000256" key="2">
    <source>
        <dbReference type="ARBA" id="ARBA00022692"/>
    </source>
</evidence>
<evidence type="ECO:0000259" key="6">
    <source>
        <dbReference type="Pfam" id="PF04893"/>
    </source>
</evidence>
<dbReference type="RefSeq" id="WP_066381567.1">
    <property type="nucleotide sequence ID" value="NZ_LTAZ01000004.1"/>
</dbReference>
<keyword evidence="2 5" id="KW-0812">Transmembrane</keyword>
<feature type="transmembrane region" description="Helical" evidence="5">
    <location>
        <begin position="85"/>
        <end position="111"/>
    </location>
</feature>
<dbReference type="GO" id="GO:0016020">
    <property type="term" value="C:membrane"/>
    <property type="evidence" value="ECO:0007669"/>
    <property type="project" value="UniProtKB-SubCell"/>
</dbReference>
<evidence type="ECO:0000313" key="7">
    <source>
        <dbReference type="EMBL" id="KYH26674.1"/>
    </source>
</evidence>
<dbReference type="PATRIC" id="fig|1008153.3.peg.1805"/>
<evidence type="ECO:0000313" key="8">
    <source>
        <dbReference type="Proteomes" id="UP000075321"/>
    </source>
</evidence>
<name>A0A151AGG5_9EURY</name>
<accession>A0A151AGG5</accession>
<evidence type="ECO:0000256" key="3">
    <source>
        <dbReference type="ARBA" id="ARBA00022989"/>
    </source>
</evidence>
<feature type="transmembrane region" description="Helical" evidence="5">
    <location>
        <begin position="172"/>
        <end position="192"/>
    </location>
</feature>
<organism evidence="7 8">
    <name type="scientific">Halalkalicoccus paucihalophilus</name>
    <dbReference type="NCBI Taxonomy" id="1008153"/>
    <lineage>
        <taxon>Archaea</taxon>
        <taxon>Methanobacteriati</taxon>
        <taxon>Methanobacteriota</taxon>
        <taxon>Stenosarchaea group</taxon>
        <taxon>Halobacteria</taxon>
        <taxon>Halobacteriales</taxon>
        <taxon>Halococcaceae</taxon>
        <taxon>Halalkalicoccus</taxon>
    </lineage>
</organism>
<dbReference type="EMBL" id="LTAZ01000004">
    <property type="protein sequence ID" value="KYH26674.1"/>
    <property type="molecule type" value="Genomic_DNA"/>
</dbReference>
<reference evidence="7 8" key="1">
    <citation type="submission" date="2016-02" db="EMBL/GenBank/DDBJ databases">
        <title>Genome sequence of Halalkalicoccus paucihalophilus DSM 24557.</title>
        <authorList>
            <person name="Poehlein A."/>
            <person name="Daniel R."/>
        </authorList>
    </citation>
    <scope>NUCLEOTIDE SEQUENCE [LARGE SCALE GENOMIC DNA]</scope>
    <source>
        <strain evidence="7 8">DSM 24557</strain>
    </source>
</reference>